<proteinExistence type="predicted"/>
<keyword evidence="2" id="KW-1185">Reference proteome</keyword>
<protein>
    <recommendedName>
        <fullName evidence="3">Retrovirus-related Pol polyprotein from transposon TNT 1-94</fullName>
    </recommendedName>
</protein>
<dbReference type="CDD" id="cd09272">
    <property type="entry name" value="RNase_HI_RT_Ty1"/>
    <property type="match status" value="1"/>
</dbReference>
<dbReference type="PANTHER" id="PTHR11439:SF483">
    <property type="entry name" value="PEPTIDE SYNTHASE GLIP-LIKE, PUTATIVE (AFU_ORTHOLOGUE AFUA_3G12920)-RELATED"/>
    <property type="match status" value="1"/>
</dbReference>
<dbReference type="PANTHER" id="PTHR11439">
    <property type="entry name" value="GAG-POL-RELATED RETROTRANSPOSON"/>
    <property type="match status" value="1"/>
</dbReference>
<gene>
    <name evidence="1" type="ORF">PR048_027877</name>
</gene>
<evidence type="ECO:0008006" key="3">
    <source>
        <dbReference type="Google" id="ProtNLM"/>
    </source>
</evidence>
<organism evidence="1 2">
    <name type="scientific">Dryococelus australis</name>
    <dbReference type="NCBI Taxonomy" id="614101"/>
    <lineage>
        <taxon>Eukaryota</taxon>
        <taxon>Metazoa</taxon>
        <taxon>Ecdysozoa</taxon>
        <taxon>Arthropoda</taxon>
        <taxon>Hexapoda</taxon>
        <taxon>Insecta</taxon>
        <taxon>Pterygota</taxon>
        <taxon>Neoptera</taxon>
        <taxon>Polyneoptera</taxon>
        <taxon>Phasmatodea</taxon>
        <taxon>Verophasmatodea</taxon>
        <taxon>Anareolatae</taxon>
        <taxon>Phasmatidae</taxon>
        <taxon>Eurycanthinae</taxon>
        <taxon>Dryococelus</taxon>
    </lineage>
</organism>
<evidence type="ECO:0000313" key="1">
    <source>
        <dbReference type="EMBL" id="KAJ8871553.1"/>
    </source>
</evidence>
<reference evidence="1 2" key="1">
    <citation type="submission" date="2023-02" db="EMBL/GenBank/DDBJ databases">
        <title>LHISI_Scaffold_Assembly.</title>
        <authorList>
            <person name="Stuart O.P."/>
            <person name="Cleave R."/>
            <person name="Magrath M.J.L."/>
            <person name="Mikheyev A.S."/>
        </authorList>
    </citation>
    <scope>NUCLEOTIDE SEQUENCE [LARGE SCALE GENOMIC DNA]</scope>
    <source>
        <strain evidence="1">Daus_M_001</strain>
        <tissue evidence="1">Leg muscle</tissue>
    </source>
</reference>
<dbReference type="Proteomes" id="UP001159363">
    <property type="component" value="Chromosome 11"/>
</dbReference>
<comment type="caution">
    <text evidence="1">The sequence shown here is derived from an EMBL/GenBank/DDBJ whole genome shotgun (WGS) entry which is preliminary data.</text>
</comment>
<accession>A0ABQ9GHR5</accession>
<sequence length="258" mass="29464">MKIKEQLTSKFKIKDLHKASYVPGTSIEQASGRNSLSQEQCIENITLKRGEVLKESVPYQSLVGSLMYLAVCTRPDIVHSVNYLSQFKNCYTLEHWEAAKRILRYLQGSKQLKLEFSTNDHTLGIHWAGGGGGGNKDRKSYSGFVFILVGEIIEWESRRKKTVALSSTNAEYMALSAATKEYIFVQAFMGEVLGKISCPTSTYPVFHNRSEHIDIRHHFIRDYQQNQIKVEYCATENMWLMGLGKTKHERFLVGLELK</sequence>
<evidence type="ECO:0000313" key="2">
    <source>
        <dbReference type="Proteomes" id="UP001159363"/>
    </source>
</evidence>
<dbReference type="EMBL" id="JARBHB010000012">
    <property type="protein sequence ID" value="KAJ8871553.1"/>
    <property type="molecule type" value="Genomic_DNA"/>
</dbReference>
<name>A0ABQ9GHR5_9NEOP</name>